<feature type="compositionally biased region" description="Low complexity" evidence="1">
    <location>
        <begin position="654"/>
        <end position="667"/>
    </location>
</feature>
<feature type="compositionally biased region" description="Low complexity" evidence="1">
    <location>
        <begin position="397"/>
        <end position="406"/>
    </location>
</feature>
<feature type="domain" description="Flagellar hook-length control protein-like C-terminal" evidence="2">
    <location>
        <begin position="571"/>
        <end position="649"/>
    </location>
</feature>
<sequence length="708" mass="72207">MQLLSDLLYSGEDPLQASAAPAAKGFGARGETRISLHQQQESRAFASAFDTASRTEISAEPLTDEMSTATAGTAEIPQDILQRYAVTGNRISPTVNTTVERNESRGLNSQGLAVADMTTNNAELAIADISPAATPIAPDTLRVPNAASVLVADVYTSTAADEASSPETLPIMKADKAAAAGSPNATLDTALTARSALTLAEDKPGNMGTMAPGSVPTMTDPAEGFAPATRIEGGANTSRSTSYGEGRVDANMARPAETALPLSKGPDKASINPGQATQTAAGSSVTTPPLKTGAAIPTENTGDAATTLSRAETSSRILLTGSLQEQVAAQSPAHARHISHPQGVRLPSVAFNITIASYTPHADEAAKIAPAAQVSPGTQSQLSVPVDFSAPLASATPAANAAPAGPQGSQVAEVRASFAQSTSQAGSQSASGQQVANQSSAVQGATQQTLSSSTVIPTPSANTSALADAPAATLAPASSARMPASALVQGEIAPKSDNAATPVETADAPAKTVQQSIPGQATGQSEAQQALFTPGSTAATQASASNAGSLARMIADPATQGQALQQVATAIETSHKGSGRMELRLDPPELGRVSIDFRFDGDNRVTAILHADQPETATLMRRSLDVLMRDLASAGFTDVNVTMGSGGRDTGHAGQQQLGQQNTGQQQAERHHHSGGQYPSTRDSETKAQNAPQAYRPAWSADTIDIRL</sequence>
<feature type="compositionally biased region" description="Polar residues" evidence="1">
    <location>
        <begin position="272"/>
        <end position="289"/>
    </location>
</feature>
<feature type="region of interest" description="Disordered" evidence="1">
    <location>
        <begin position="199"/>
        <end position="304"/>
    </location>
</feature>
<accession>A0A8J3A110</accession>
<evidence type="ECO:0000313" key="4">
    <source>
        <dbReference type="EMBL" id="NHK26329.1"/>
    </source>
</evidence>
<dbReference type="EMBL" id="BMGZ01000001">
    <property type="protein sequence ID" value="GGH92004.1"/>
    <property type="molecule type" value="Genomic_DNA"/>
</dbReference>
<keyword evidence="6" id="KW-1185">Reference proteome</keyword>
<dbReference type="InterPro" id="IPR021136">
    <property type="entry name" value="Flagellar_hook_control-like_C"/>
</dbReference>
<gene>
    <name evidence="4" type="ORF">FF098_000235</name>
    <name evidence="3" type="ORF">GCM10011355_00480</name>
</gene>
<keyword evidence="3" id="KW-0282">Flagellum</keyword>
<evidence type="ECO:0000259" key="2">
    <source>
        <dbReference type="Pfam" id="PF02120"/>
    </source>
</evidence>
<organism evidence="3 5">
    <name type="scientific">Aquisalinus luteolus</name>
    <dbReference type="NCBI Taxonomy" id="1566827"/>
    <lineage>
        <taxon>Bacteria</taxon>
        <taxon>Pseudomonadati</taxon>
        <taxon>Pseudomonadota</taxon>
        <taxon>Alphaproteobacteria</taxon>
        <taxon>Parvularculales</taxon>
        <taxon>Parvularculaceae</taxon>
        <taxon>Aquisalinus</taxon>
    </lineage>
</organism>
<dbReference type="InterPro" id="IPR038610">
    <property type="entry name" value="FliK-like_C_sf"/>
</dbReference>
<evidence type="ECO:0000313" key="5">
    <source>
        <dbReference type="Proteomes" id="UP000621856"/>
    </source>
</evidence>
<feature type="region of interest" description="Disordered" evidence="1">
    <location>
        <begin position="397"/>
        <end position="417"/>
    </location>
</feature>
<keyword evidence="3" id="KW-0969">Cilium</keyword>
<protein>
    <submittedName>
        <fullName evidence="3">Flagellar hook-length control protein FliK</fullName>
    </submittedName>
</protein>
<feature type="compositionally biased region" description="Polar residues" evidence="1">
    <location>
        <begin position="512"/>
        <end position="531"/>
    </location>
</feature>
<dbReference type="Proteomes" id="UP000818603">
    <property type="component" value="Unassembled WGS sequence"/>
</dbReference>
<dbReference type="Pfam" id="PF02120">
    <property type="entry name" value="Flg_hook"/>
    <property type="match status" value="1"/>
</dbReference>
<dbReference type="Proteomes" id="UP000621856">
    <property type="component" value="Unassembled WGS sequence"/>
</dbReference>
<reference evidence="3" key="1">
    <citation type="journal article" date="2014" name="Int. J. Syst. Evol. Microbiol.">
        <title>Complete genome sequence of Corynebacterium casei LMG S-19264T (=DSM 44701T), isolated from a smear-ripened cheese.</title>
        <authorList>
            <consortium name="US DOE Joint Genome Institute (JGI-PGF)"/>
            <person name="Walter F."/>
            <person name="Albersmeier A."/>
            <person name="Kalinowski J."/>
            <person name="Ruckert C."/>
        </authorList>
    </citation>
    <scope>NUCLEOTIDE SEQUENCE</scope>
    <source>
        <strain evidence="3">CGMCC 1.14984</strain>
    </source>
</reference>
<dbReference type="Gene3D" id="3.30.750.140">
    <property type="match status" value="1"/>
</dbReference>
<evidence type="ECO:0000256" key="1">
    <source>
        <dbReference type="SAM" id="MobiDB-lite"/>
    </source>
</evidence>
<feature type="compositionally biased region" description="Polar residues" evidence="1">
    <location>
        <begin position="677"/>
        <end position="692"/>
    </location>
</feature>
<name>A0A8J3A110_9PROT</name>
<reference evidence="4 6" key="2">
    <citation type="submission" date="2020-02" db="EMBL/GenBank/DDBJ databases">
        <title>Genome sequence of Parvularcula flava strain NH6-79.</title>
        <authorList>
            <person name="Abdul Karim M.H."/>
            <person name="Lam M.Q."/>
            <person name="Chen S.J."/>
            <person name="Yahya A."/>
            <person name="Shahir S."/>
            <person name="Shamsir M.S."/>
            <person name="Chong C.S."/>
        </authorList>
    </citation>
    <scope>NUCLEOTIDE SEQUENCE [LARGE SCALE GENOMIC DNA]</scope>
    <source>
        <strain evidence="4 6">NH6-79</strain>
    </source>
</reference>
<keyword evidence="3" id="KW-0966">Cell projection</keyword>
<proteinExistence type="predicted"/>
<evidence type="ECO:0000313" key="3">
    <source>
        <dbReference type="EMBL" id="GGH92004.1"/>
    </source>
</evidence>
<evidence type="ECO:0000313" key="6">
    <source>
        <dbReference type="Proteomes" id="UP000818603"/>
    </source>
</evidence>
<feature type="region of interest" description="Disordered" evidence="1">
    <location>
        <begin position="642"/>
        <end position="708"/>
    </location>
</feature>
<dbReference type="CDD" id="cd17470">
    <property type="entry name" value="T3SS_Flik_C"/>
    <property type="match status" value="1"/>
</dbReference>
<comment type="caution">
    <text evidence="3">The sequence shown here is derived from an EMBL/GenBank/DDBJ whole genome shotgun (WGS) entry which is preliminary data.</text>
</comment>
<dbReference type="RefSeq" id="WP_155135679.1">
    <property type="nucleotide sequence ID" value="NZ_BMGZ01000001.1"/>
</dbReference>
<dbReference type="AlphaFoldDB" id="A0A8J3A110"/>
<dbReference type="EMBL" id="VCJR02000001">
    <property type="protein sequence ID" value="NHK26329.1"/>
    <property type="molecule type" value="Genomic_DNA"/>
</dbReference>
<reference evidence="3" key="3">
    <citation type="submission" date="2020-09" db="EMBL/GenBank/DDBJ databases">
        <authorList>
            <person name="Sun Q."/>
            <person name="Zhou Y."/>
        </authorList>
    </citation>
    <scope>NUCLEOTIDE SEQUENCE</scope>
    <source>
        <strain evidence="3">CGMCC 1.14984</strain>
    </source>
</reference>
<feature type="region of interest" description="Disordered" evidence="1">
    <location>
        <begin position="497"/>
        <end position="538"/>
    </location>
</feature>